<evidence type="ECO:0000313" key="2">
    <source>
        <dbReference type="EMBL" id="MFB9673898.1"/>
    </source>
</evidence>
<name>A0ABV5T486_9ACTN</name>
<reference evidence="2 3" key="1">
    <citation type="submission" date="2024-09" db="EMBL/GenBank/DDBJ databases">
        <authorList>
            <person name="Sun Q."/>
            <person name="Mori K."/>
        </authorList>
    </citation>
    <scope>NUCLEOTIDE SEQUENCE [LARGE SCALE GENOMIC DNA]</scope>
    <source>
        <strain evidence="2 3">JCM 3028</strain>
    </source>
</reference>
<feature type="region of interest" description="Disordered" evidence="1">
    <location>
        <begin position="82"/>
        <end position="115"/>
    </location>
</feature>
<protein>
    <submittedName>
        <fullName evidence="2">Uncharacterized protein</fullName>
    </submittedName>
</protein>
<dbReference type="Proteomes" id="UP001589610">
    <property type="component" value="Unassembled WGS sequence"/>
</dbReference>
<accession>A0ABV5T486</accession>
<gene>
    <name evidence="2" type="ORF">ACFFRH_00245</name>
</gene>
<dbReference type="EMBL" id="JBHMBS010000001">
    <property type="protein sequence ID" value="MFB9673898.1"/>
    <property type="molecule type" value="Genomic_DNA"/>
</dbReference>
<sequence>MGARDHELLQAAKHIATALGLTPAEVMRRVVELGRGDRADWGSGELLLFALAQLTAERPPPPRADGRAETIEDVEAPCLGVVPGGRRRGRRAGPVVPPVDAPVDAPENGPGVSGG</sequence>
<evidence type="ECO:0000256" key="1">
    <source>
        <dbReference type="SAM" id="MobiDB-lite"/>
    </source>
</evidence>
<evidence type="ECO:0000313" key="3">
    <source>
        <dbReference type="Proteomes" id="UP001589610"/>
    </source>
</evidence>
<keyword evidence="3" id="KW-1185">Reference proteome</keyword>
<comment type="caution">
    <text evidence="2">The sequence shown here is derived from an EMBL/GenBank/DDBJ whole genome shotgun (WGS) entry which is preliminary data.</text>
</comment>
<proteinExistence type="predicted"/>
<dbReference type="RefSeq" id="WP_386153072.1">
    <property type="nucleotide sequence ID" value="NZ_JBHMBS010000001.1"/>
</dbReference>
<organism evidence="2 3">
    <name type="scientific">Streptosporangium vulgare</name>
    <dbReference type="NCBI Taxonomy" id="46190"/>
    <lineage>
        <taxon>Bacteria</taxon>
        <taxon>Bacillati</taxon>
        <taxon>Actinomycetota</taxon>
        <taxon>Actinomycetes</taxon>
        <taxon>Streptosporangiales</taxon>
        <taxon>Streptosporangiaceae</taxon>
        <taxon>Streptosporangium</taxon>
    </lineage>
</organism>